<sequence length="43" mass="4581">MPGWEVDEEQKRLNPMLWLAVPNESFAAAPAGAPGLDAYAPAV</sequence>
<evidence type="ECO:0000313" key="1">
    <source>
        <dbReference type="EMBL" id="CAB4914937.1"/>
    </source>
</evidence>
<name>A0A6J7H1W4_9ZZZZ</name>
<protein>
    <submittedName>
        <fullName evidence="1">Unannotated protein</fullName>
    </submittedName>
</protein>
<proteinExistence type="predicted"/>
<dbReference type="AlphaFoldDB" id="A0A6J7H1W4"/>
<dbReference type="EMBL" id="CAFBMC010000176">
    <property type="protein sequence ID" value="CAB4914937.1"/>
    <property type="molecule type" value="Genomic_DNA"/>
</dbReference>
<gene>
    <name evidence="1" type="ORF">UFOPK3495_01814</name>
</gene>
<reference evidence="1" key="1">
    <citation type="submission" date="2020-05" db="EMBL/GenBank/DDBJ databases">
        <authorList>
            <person name="Chiriac C."/>
            <person name="Salcher M."/>
            <person name="Ghai R."/>
            <person name="Kavagutti S V."/>
        </authorList>
    </citation>
    <scope>NUCLEOTIDE SEQUENCE</scope>
</reference>
<organism evidence="1">
    <name type="scientific">freshwater metagenome</name>
    <dbReference type="NCBI Taxonomy" id="449393"/>
    <lineage>
        <taxon>unclassified sequences</taxon>
        <taxon>metagenomes</taxon>
        <taxon>ecological metagenomes</taxon>
    </lineage>
</organism>
<accession>A0A6J7H1W4</accession>